<name>A0A0E9SXV2_ANGAN</name>
<sequence>MDNTYSYDSVLHAKINIQTLFYCTSAPPSQIYHRSLWKDLGPETLVNFNTGFKGTFGR</sequence>
<dbReference type="EMBL" id="GBXM01063097">
    <property type="protein sequence ID" value="JAH45480.1"/>
    <property type="molecule type" value="Transcribed_RNA"/>
</dbReference>
<reference evidence="1" key="2">
    <citation type="journal article" date="2015" name="Fish Shellfish Immunol.">
        <title>Early steps in the European eel (Anguilla anguilla)-Vibrio vulnificus interaction in the gills: Role of the RtxA13 toxin.</title>
        <authorList>
            <person name="Callol A."/>
            <person name="Pajuelo D."/>
            <person name="Ebbesson L."/>
            <person name="Teles M."/>
            <person name="MacKenzie S."/>
            <person name="Amaro C."/>
        </authorList>
    </citation>
    <scope>NUCLEOTIDE SEQUENCE</scope>
</reference>
<evidence type="ECO:0000313" key="1">
    <source>
        <dbReference type="EMBL" id="JAH45480.1"/>
    </source>
</evidence>
<dbReference type="AlphaFoldDB" id="A0A0E9SXV2"/>
<reference evidence="1" key="1">
    <citation type="submission" date="2014-11" db="EMBL/GenBank/DDBJ databases">
        <authorList>
            <person name="Amaro Gonzalez C."/>
        </authorList>
    </citation>
    <scope>NUCLEOTIDE SEQUENCE</scope>
</reference>
<proteinExistence type="predicted"/>
<protein>
    <submittedName>
        <fullName evidence="1">Uncharacterized protein</fullName>
    </submittedName>
</protein>
<organism evidence="1">
    <name type="scientific">Anguilla anguilla</name>
    <name type="common">European freshwater eel</name>
    <name type="synonym">Muraena anguilla</name>
    <dbReference type="NCBI Taxonomy" id="7936"/>
    <lineage>
        <taxon>Eukaryota</taxon>
        <taxon>Metazoa</taxon>
        <taxon>Chordata</taxon>
        <taxon>Craniata</taxon>
        <taxon>Vertebrata</taxon>
        <taxon>Euteleostomi</taxon>
        <taxon>Actinopterygii</taxon>
        <taxon>Neopterygii</taxon>
        <taxon>Teleostei</taxon>
        <taxon>Anguilliformes</taxon>
        <taxon>Anguillidae</taxon>
        <taxon>Anguilla</taxon>
    </lineage>
</organism>
<accession>A0A0E9SXV2</accession>